<evidence type="ECO:0000256" key="5">
    <source>
        <dbReference type="PROSITE-ProRule" id="PRU00283"/>
    </source>
</evidence>
<evidence type="ECO:0000256" key="2">
    <source>
        <dbReference type="ARBA" id="ARBA00022840"/>
    </source>
</evidence>
<protein>
    <recommendedName>
        <fullName evidence="6">Kinesin-like protein</fullName>
    </recommendedName>
</protein>
<dbReference type="SMART" id="SM00129">
    <property type="entry name" value="KISc"/>
    <property type="match status" value="1"/>
</dbReference>
<dbReference type="PROSITE" id="PS00411">
    <property type="entry name" value="KINESIN_MOTOR_1"/>
    <property type="match status" value="1"/>
</dbReference>
<feature type="binding site" evidence="5">
    <location>
        <begin position="232"/>
        <end position="239"/>
    </location>
    <ligand>
        <name>ATP</name>
        <dbReference type="ChEBI" id="CHEBI:30616"/>
    </ligand>
</feature>
<dbReference type="RefSeq" id="XP_062624081.1">
    <property type="nucleotide sequence ID" value="XM_062768097.1"/>
</dbReference>
<keyword evidence="3 7" id="KW-0175">Coiled coil</keyword>
<dbReference type="FunFam" id="3.40.850.10:FF:000187">
    <property type="entry name" value="Kinesin-like protein"/>
    <property type="match status" value="1"/>
</dbReference>
<reference evidence="10" key="1">
    <citation type="submission" date="2023-10" db="EMBL/GenBank/DDBJ databases">
        <authorList>
            <person name="Noh H."/>
        </authorList>
    </citation>
    <scope>NUCLEOTIDE SEQUENCE</scope>
    <source>
        <strain evidence="10">DUCC4014</strain>
    </source>
</reference>
<feature type="domain" description="Kinesin motor" evidence="9">
    <location>
        <begin position="145"/>
        <end position="480"/>
    </location>
</feature>
<dbReference type="GO" id="GO:0005524">
    <property type="term" value="F:ATP binding"/>
    <property type="evidence" value="ECO:0007669"/>
    <property type="project" value="UniProtKB-UniRule"/>
</dbReference>
<dbReference type="Proteomes" id="UP000827549">
    <property type="component" value="Chromosome 1"/>
</dbReference>
<dbReference type="PROSITE" id="PS50067">
    <property type="entry name" value="KINESIN_MOTOR_2"/>
    <property type="match status" value="1"/>
</dbReference>
<evidence type="ECO:0000256" key="3">
    <source>
        <dbReference type="ARBA" id="ARBA00023054"/>
    </source>
</evidence>
<keyword evidence="11" id="KW-1185">Reference proteome</keyword>
<sequence>MPPASPPATSSRSGLLASPKVSSRPRSAITPRANLQLATPKPPLAAHKDNNVPDSPSVLSPVQGSSAKIKIKSATTPEARSRPLLVKPRGVGPPPRMRKLVPGAGGAYGAEEDDERAAWNNPGGLAYSHVLDQMEASSMLAPSEAVLVSVRVRPHNAAELRADTASAWVTPSYDQRMIKLAKGRDGNRDDREWIFDKILPPDTDNARAYATSARAHVRSAMEGFNAVIFAYGQTASGKTHTLTGQPDTPGIIPLAISDLFGQIRSTPDREFLLRASYLELYNEAIIDLLSPEVGKELSLSEGRKKGEVVINGLTECAVRTEEEIRRLLRMGEERRKVGGTDWNQRSSRSHCVFRIVIESRTVADGTRTPGRDKTTRISTLSIIDLAGSEKHTSSKERNAEGRHINQSLLTLKLVISKLADMASKRNVMHVPYRDSKLTRLLQPSLSGDALISVICTISPSPVNMAESISTLSFAQGLKRVLLSAQRKEVVDPEALIQQYQNEIAGLRALLQEKEQHPSSAPSKGGEKSNAEMENRLNELKSLILTSTTIGDGDAEAGLRPLSPSRLKYPQLDFDKTSVALREELHAAELRVSEQEEEIARLKAELEVRPLNPDQRCIELQDEVNQLRMIAADYERHLREPSRKVREDVDREWAGKYSKLESQLESKTIWANRLDENVRHVTAQKRILDARCKDAEAKLLAVFEWVNAALSETDPADDDYDDDDDDSDDLPALGGGPKRNPRISTDNDFGPNVTAEKLATLTLNASRMRRSGISNRDLQSEFQDWFKDSLSRPGPPKGKLLRDESVPVLASIDDSDDMF</sequence>
<evidence type="ECO:0000256" key="7">
    <source>
        <dbReference type="SAM" id="Coils"/>
    </source>
</evidence>
<proteinExistence type="inferred from homology"/>
<name>A0AAF0Y4E5_9TREE</name>
<evidence type="ECO:0000256" key="1">
    <source>
        <dbReference type="ARBA" id="ARBA00022741"/>
    </source>
</evidence>
<feature type="region of interest" description="Disordered" evidence="8">
    <location>
        <begin position="1"/>
        <end position="98"/>
    </location>
</feature>
<comment type="similarity">
    <text evidence="5 6">Belongs to the TRAFAC class myosin-kinesin ATPase superfamily. Kinesin family.</text>
</comment>
<gene>
    <name evidence="10" type="primary">kif11</name>
    <name evidence="10" type="ORF">LOC62_01G001602</name>
</gene>
<evidence type="ECO:0000313" key="11">
    <source>
        <dbReference type="Proteomes" id="UP000827549"/>
    </source>
</evidence>
<evidence type="ECO:0000256" key="4">
    <source>
        <dbReference type="ARBA" id="ARBA00023175"/>
    </source>
</evidence>
<dbReference type="InterPro" id="IPR019821">
    <property type="entry name" value="Kinesin_motor_CS"/>
</dbReference>
<evidence type="ECO:0000256" key="6">
    <source>
        <dbReference type="RuleBase" id="RU000394"/>
    </source>
</evidence>
<dbReference type="InterPro" id="IPR001752">
    <property type="entry name" value="Kinesin_motor_dom"/>
</dbReference>
<evidence type="ECO:0000313" key="10">
    <source>
        <dbReference type="EMBL" id="WOO78049.1"/>
    </source>
</evidence>
<feature type="coiled-coil region" evidence="7">
    <location>
        <begin position="577"/>
        <end position="636"/>
    </location>
</feature>
<feature type="region of interest" description="Disordered" evidence="8">
    <location>
        <begin position="712"/>
        <end position="750"/>
    </location>
</feature>
<keyword evidence="1 5" id="KW-0547">Nucleotide-binding</keyword>
<dbReference type="InterPro" id="IPR036961">
    <property type="entry name" value="Kinesin_motor_dom_sf"/>
</dbReference>
<accession>A0AAF0Y4E5</accession>
<keyword evidence="6" id="KW-0493">Microtubule</keyword>
<dbReference type="EMBL" id="CP086714">
    <property type="protein sequence ID" value="WOO78049.1"/>
    <property type="molecule type" value="Genomic_DNA"/>
</dbReference>
<dbReference type="AlphaFoldDB" id="A0AAF0Y4E5"/>
<dbReference type="Pfam" id="PF00225">
    <property type="entry name" value="Kinesin"/>
    <property type="match status" value="1"/>
</dbReference>
<keyword evidence="4 5" id="KW-0505">Motor protein</keyword>
<feature type="compositionally biased region" description="Polar residues" evidence="8">
    <location>
        <begin position="52"/>
        <end position="66"/>
    </location>
</feature>
<dbReference type="GeneID" id="87804857"/>
<keyword evidence="2 5" id="KW-0067">ATP-binding</keyword>
<dbReference type="PANTHER" id="PTHR47968">
    <property type="entry name" value="CENTROMERE PROTEIN E"/>
    <property type="match status" value="1"/>
</dbReference>
<dbReference type="InterPro" id="IPR027417">
    <property type="entry name" value="P-loop_NTPase"/>
</dbReference>
<dbReference type="GO" id="GO:0005874">
    <property type="term" value="C:microtubule"/>
    <property type="evidence" value="ECO:0007669"/>
    <property type="project" value="UniProtKB-KW"/>
</dbReference>
<dbReference type="PANTHER" id="PTHR47968:SF75">
    <property type="entry name" value="CENTROMERE-ASSOCIATED PROTEIN E"/>
    <property type="match status" value="1"/>
</dbReference>
<dbReference type="PRINTS" id="PR00380">
    <property type="entry name" value="KINESINHEAVY"/>
</dbReference>
<dbReference type="GO" id="GO:0007018">
    <property type="term" value="P:microtubule-based movement"/>
    <property type="evidence" value="ECO:0007669"/>
    <property type="project" value="InterPro"/>
</dbReference>
<organism evidence="10 11">
    <name type="scientific">Vanrija pseudolonga</name>
    <dbReference type="NCBI Taxonomy" id="143232"/>
    <lineage>
        <taxon>Eukaryota</taxon>
        <taxon>Fungi</taxon>
        <taxon>Dikarya</taxon>
        <taxon>Basidiomycota</taxon>
        <taxon>Agaricomycotina</taxon>
        <taxon>Tremellomycetes</taxon>
        <taxon>Trichosporonales</taxon>
        <taxon>Trichosporonaceae</taxon>
        <taxon>Vanrija</taxon>
    </lineage>
</organism>
<dbReference type="Gene3D" id="3.40.850.10">
    <property type="entry name" value="Kinesin motor domain"/>
    <property type="match status" value="1"/>
</dbReference>
<dbReference type="InterPro" id="IPR027640">
    <property type="entry name" value="Kinesin-like_fam"/>
</dbReference>
<feature type="region of interest" description="Disordered" evidence="8">
    <location>
        <begin position="512"/>
        <end position="531"/>
    </location>
</feature>
<dbReference type="GO" id="GO:0008017">
    <property type="term" value="F:microtubule binding"/>
    <property type="evidence" value="ECO:0007669"/>
    <property type="project" value="InterPro"/>
</dbReference>
<dbReference type="SUPFAM" id="SSF52540">
    <property type="entry name" value="P-loop containing nucleoside triphosphate hydrolases"/>
    <property type="match status" value="1"/>
</dbReference>
<evidence type="ECO:0000259" key="9">
    <source>
        <dbReference type="PROSITE" id="PS50067"/>
    </source>
</evidence>
<dbReference type="GO" id="GO:0003777">
    <property type="term" value="F:microtubule motor activity"/>
    <property type="evidence" value="ECO:0007669"/>
    <property type="project" value="InterPro"/>
</dbReference>
<evidence type="ECO:0000256" key="8">
    <source>
        <dbReference type="SAM" id="MobiDB-lite"/>
    </source>
</evidence>
<feature type="compositionally biased region" description="Acidic residues" evidence="8">
    <location>
        <begin position="713"/>
        <end position="728"/>
    </location>
</feature>